<protein>
    <submittedName>
        <fullName evidence="5">Arrestin domain-containing protein 1-like</fullName>
    </submittedName>
</protein>
<feature type="compositionally biased region" description="Pro residues" evidence="2">
    <location>
        <begin position="347"/>
        <end position="369"/>
    </location>
</feature>
<dbReference type="InterPro" id="IPR011022">
    <property type="entry name" value="Arrestin_C-like"/>
</dbReference>
<name>A0A671S7H5_9TELE</name>
<dbReference type="Ensembl" id="ENSSANT00000097379.1">
    <property type="protein sequence ID" value="ENSSANP00000091665.1"/>
    <property type="gene ID" value="ENSSANG00000045267.1"/>
</dbReference>
<feature type="compositionally biased region" description="Polar residues" evidence="2">
    <location>
        <begin position="431"/>
        <end position="443"/>
    </location>
</feature>
<dbReference type="SUPFAM" id="SSF81296">
    <property type="entry name" value="E set domains"/>
    <property type="match status" value="2"/>
</dbReference>
<keyword evidence="3" id="KW-1133">Transmembrane helix</keyword>
<feature type="compositionally biased region" description="Low complexity" evidence="2">
    <location>
        <begin position="370"/>
        <end position="380"/>
    </location>
</feature>
<dbReference type="SMART" id="SM01017">
    <property type="entry name" value="Arrestin_C"/>
    <property type="match status" value="1"/>
</dbReference>
<keyword evidence="3" id="KW-0472">Membrane</keyword>
<dbReference type="InterPro" id="IPR011021">
    <property type="entry name" value="Arrestin-like_N"/>
</dbReference>
<gene>
    <name evidence="5" type="primary">arrdc1a</name>
</gene>
<dbReference type="GO" id="GO:0005737">
    <property type="term" value="C:cytoplasm"/>
    <property type="evidence" value="ECO:0007669"/>
    <property type="project" value="TreeGrafter"/>
</dbReference>
<dbReference type="Proteomes" id="UP000472260">
    <property type="component" value="Unassembled WGS sequence"/>
</dbReference>
<evidence type="ECO:0000313" key="5">
    <source>
        <dbReference type="Ensembl" id="ENSSANP00000091665.1"/>
    </source>
</evidence>
<proteinExistence type="inferred from homology"/>
<dbReference type="Pfam" id="PF00339">
    <property type="entry name" value="Arrestin_N"/>
    <property type="match status" value="1"/>
</dbReference>
<reference evidence="5" key="1">
    <citation type="submission" date="2025-08" db="UniProtKB">
        <authorList>
            <consortium name="Ensembl"/>
        </authorList>
    </citation>
    <scope>IDENTIFICATION</scope>
</reference>
<dbReference type="InterPro" id="IPR014756">
    <property type="entry name" value="Ig_E-set"/>
</dbReference>
<keyword evidence="3" id="KW-0812">Transmembrane</keyword>
<dbReference type="PANTHER" id="PTHR11188">
    <property type="entry name" value="ARRESTIN DOMAIN CONTAINING PROTEIN"/>
    <property type="match status" value="1"/>
</dbReference>
<dbReference type="InterPro" id="IPR014752">
    <property type="entry name" value="Arrestin-like_C"/>
</dbReference>
<feature type="compositionally biased region" description="Pro residues" evidence="2">
    <location>
        <begin position="381"/>
        <end position="394"/>
    </location>
</feature>
<dbReference type="GO" id="GO:0015031">
    <property type="term" value="P:protein transport"/>
    <property type="evidence" value="ECO:0007669"/>
    <property type="project" value="TreeGrafter"/>
</dbReference>
<evidence type="ECO:0000259" key="4">
    <source>
        <dbReference type="SMART" id="SM01017"/>
    </source>
</evidence>
<dbReference type="InterPro" id="IPR050357">
    <property type="entry name" value="Arrestin_domain-protein"/>
</dbReference>
<evidence type="ECO:0000256" key="3">
    <source>
        <dbReference type="SAM" id="Phobius"/>
    </source>
</evidence>
<sequence length="507" mass="55693">MGKIQEFEITLNNNKTVYNPGESLSGTLKISIAQPIHCKAIKVNCQGFCGVTSKSNDTDWTEEEQYFSSSVSIADKGTLKDGEHTFSFKFLLPAAAPTSFEGPYGRIIYRVRAFIDTPRFTKDYKIEKPFSMKNTVNLNEIPGIQVNVLHRPPYSKLAKKRTTNLNVFNSDIFFYLCCHLLPMIYITMLLIICFAQEPSSYSVTKNFSYMLVKNGTVVLKAKSDMRGYITGQIIKVFAEIENKSDKSTGHVVASLMQKVTYNTKKPTYDVRTVAEVEGPGVKGGQKTEWKEQIIVPSLHLSTLTDGNLIQICYYIQVYLKYPEVSLTLPIYIGSIAVDPTRPSISRPVPPMPAPRNNPTPAPVPAPAPSPAAAAPAESAPPSLPPRTTPKPAPKPRPRSTYASLNVLPPDLYPELPGVANYNGEMPKSPQHESGSQAPVSPNAFSYAPGLSFRQKQSSNGPSAPPFTSSTSPQDRNAMSSSLSLPPNYRSSPYPHEAPPSYEDSCNI</sequence>
<dbReference type="GO" id="GO:1990756">
    <property type="term" value="F:ubiquitin-like ligase-substrate adaptor activity"/>
    <property type="evidence" value="ECO:0007669"/>
    <property type="project" value="TreeGrafter"/>
</dbReference>
<evidence type="ECO:0000313" key="6">
    <source>
        <dbReference type="Proteomes" id="UP000472260"/>
    </source>
</evidence>
<feature type="region of interest" description="Disordered" evidence="2">
    <location>
        <begin position="346"/>
        <end position="507"/>
    </location>
</feature>
<feature type="domain" description="Arrestin C-terminal-like" evidence="4">
    <location>
        <begin position="213"/>
        <end position="337"/>
    </location>
</feature>
<evidence type="ECO:0000256" key="1">
    <source>
        <dbReference type="ARBA" id="ARBA00005298"/>
    </source>
</evidence>
<reference evidence="5" key="2">
    <citation type="submission" date="2025-09" db="UniProtKB">
        <authorList>
            <consortium name="Ensembl"/>
        </authorList>
    </citation>
    <scope>IDENTIFICATION</scope>
</reference>
<keyword evidence="6" id="KW-1185">Reference proteome</keyword>
<dbReference type="Gene3D" id="2.60.40.640">
    <property type="match status" value="2"/>
</dbReference>
<dbReference type="PANTHER" id="PTHR11188:SF176">
    <property type="entry name" value="ARRESTIN DOMAIN-CONTAINING PROTEIN 1"/>
    <property type="match status" value="1"/>
</dbReference>
<dbReference type="GO" id="GO:0007399">
    <property type="term" value="P:nervous system development"/>
    <property type="evidence" value="ECO:0007669"/>
    <property type="project" value="UniProtKB-ARBA"/>
</dbReference>
<feature type="transmembrane region" description="Helical" evidence="3">
    <location>
        <begin position="172"/>
        <end position="195"/>
    </location>
</feature>
<dbReference type="AlphaFoldDB" id="A0A671S7H5"/>
<feature type="compositionally biased region" description="Polar residues" evidence="2">
    <location>
        <begin position="473"/>
        <end position="490"/>
    </location>
</feature>
<accession>A0A671S7H5</accession>
<dbReference type="GO" id="GO:0031625">
    <property type="term" value="F:ubiquitin protein ligase binding"/>
    <property type="evidence" value="ECO:0007669"/>
    <property type="project" value="TreeGrafter"/>
</dbReference>
<evidence type="ECO:0000256" key="2">
    <source>
        <dbReference type="SAM" id="MobiDB-lite"/>
    </source>
</evidence>
<comment type="similarity">
    <text evidence="1">Belongs to the arrestin family.</text>
</comment>
<dbReference type="Pfam" id="PF02752">
    <property type="entry name" value="Arrestin_C"/>
    <property type="match status" value="1"/>
</dbReference>
<organism evidence="5 6">
    <name type="scientific">Sinocyclocheilus anshuiensis</name>
    <dbReference type="NCBI Taxonomy" id="1608454"/>
    <lineage>
        <taxon>Eukaryota</taxon>
        <taxon>Metazoa</taxon>
        <taxon>Chordata</taxon>
        <taxon>Craniata</taxon>
        <taxon>Vertebrata</taxon>
        <taxon>Euteleostomi</taxon>
        <taxon>Actinopterygii</taxon>
        <taxon>Neopterygii</taxon>
        <taxon>Teleostei</taxon>
        <taxon>Ostariophysi</taxon>
        <taxon>Cypriniformes</taxon>
        <taxon>Cyprinidae</taxon>
        <taxon>Cyprininae</taxon>
        <taxon>Sinocyclocheilus</taxon>
    </lineage>
</organism>